<proteinExistence type="predicted"/>
<keyword evidence="3" id="KW-1185">Reference proteome</keyword>
<dbReference type="PANTHER" id="PTHR43861">
    <property type="entry name" value="TRANS-ACONITATE 2-METHYLTRANSFERASE-RELATED"/>
    <property type="match status" value="1"/>
</dbReference>
<gene>
    <name evidence="2" type="primary">ubiG_3</name>
    <name evidence="2" type="ORF">Pla22_03150</name>
</gene>
<dbReference type="RefSeq" id="WP_146513018.1">
    <property type="nucleotide sequence ID" value="NZ_SJPI01000001.1"/>
</dbReference>
<dbReference type="Gene3D" id="3.40.50.150">
    <property type="entry name" value="Vaccinia Virus protein VP39"/>
    <property type="match status" value="1"/>
</dbReference>
<dbReference type="EMBL" id="SJPI01000001">
    <property type="protein sequence ID" value="TWT52689.1"/>
    <property type="molecule type" value="Genomic_DNA"/>
</dbReference>
<dbReference type="EC" id="2.1.1.222" evidence="2"/>
<evidence type="ECO:0000313" key="3">
    <source>
        <dbReference type="Proteomes" id="UP000316598"/>
    </source>
</evidence>
<dbReference type="GO" id="GO:0102208">
    <property type="term" value="F:2-polyprenyl-6-hydroxyphenol methylase activity"/>
    <property type="evidence" value="ECO:0007669"/>
    <property type="project" value="UniProtKB-EC"/>
</dbReference>
<dbReference type="SUPFAM" id="SSF53335">
    <property type="entry name" value="S-adenosyl-L-methionine-dependent methyltransferases"/>
    <property type="match status" value="1"/>
</dbReference>
<evidence type="ECO:0000313" key="2">
    <source>
        <dbReference type="EMBL" id="TWT52689.1"/>
    </source>
</evidence>
<sequence length="336" mass="38000">MSSTSHMKTHNSNVCPDWLLRQLTEDWEHDGGQLRSGNRTVPIIGGIPRFVADESYSRGNFSKLRDEFPKLQLDNVAGGKLRMDTILDRTRWDPSVFQDKLVLECGCGAGPDTQILRHLGSRVIAADLAGVDTARANLAGDEGAAFLQASIVDLPFKKASFDIVFCHRVLQHTPNPDETLQHILQFVKPDGLVFVHSYARTIQQMMHWKYVLRPITTRMDPDRLLKCLRWTTPPLLGLSTALRKAPPEQYLGKLLMLLSQNIIPVYNRRFARGYGHMDSETLKEHAIHDTFDALSPKHDHPMSAKRMREIASTCLNQPFEIEERGGITLLRSKVQS</sequence>
<accession>A0A5C5WR87</accession>
<keyword evidence="2" id="KW-0830">Ubiquinone</keyword>
<dbReference type="AlphaFoldDB" id="A0A5C5WR87"/>
<dbReference type="Proteomes" id="UP000316598">
    <property type="component" value="Unassembled WGS sequence"/>
</dbReference>
<dbReference type="CDD" id="cd02440">
    <property type="entry name" value="AdoMet_MTases"/>
    <property type="match status" value="1"/>
</dbReference>
<dbReference type="GO" id="GO:0008757">
    <property type="term" value="F:S-adenosylmethionine-dependent methyltransferase activity"/>
    <property type="evidence" value="ECO:0007669"/>
    <property type="project" value="InterPro"/>
</dbReference>
<protein>
    <submittedName>
        <fullName evidence="2">Ubiquinone biosynthesis O-methyltransferase</fullName>
        <ecNumber evidence="2">2.1.1.222</ecNumber>
    </submittedName>
</protein>
<keyword evidence="2" id="KW-0808">Transferase</keyword>
<reference evidence="2 3" key="1">
    <citation type="submission" date="2019-02" db="EMBL/GenBank/DDBJ databases">
        <title>Deep-cultivation of Planctomycetes and their phenomic and genomic characterization uncovers novel biology.</title>
        <authorList>
            <person name="Wiegand S."/>
            <person name="Jogler M."/>
            <person name="Boedeker C."/>
            <person name="Pinto D."/>
            <person name="Vollmers J."/>
            <person name="Rivas-Marin E."/>
            <person name="Kohn T."/>
            <person name="Peeters S.H."/>
            <person name="Heuer A."/>
            <person name="Rast P."/>
            <person name="Oberbeckmann S."/>
            <person name="Bunk B."/>
            <person name="Jeske O."/>
            <person name="Meyerdierks A."/>
            <person name="Storesund J.E."/>
            <person name="Kallscheuer N."/>
            <person name="Luecker S."/>
            <person name="Lage O.M."/>
            <person name="Pohl T."/>
            <person name="Merkel B.J."/>
            <person name="Hornburger P."/>
            <person name="Mueller R.-W."/>
            <person name="Bruemmer F."/>
            <person name="Labrenz M."/>
            <person name="Spormann A.M."/>
            <person name="Op Den Camp H."/>
            <person name="Overmann J."/>
            <person name="Amann R."/>
            <person name="Jetten M.S.M."/>
            <person name="Mascher T."/>
            <person name="Medema M.H."/>
            <person name="Devos D.P."/>
            <person name="Kaster A.-K."/>
            <person name="Ovreas L."/>
            <person name="Rohde M."/>
            <person name="Galperin M.Y."/>
            <person name="Jogler C."/>
        </authorList>
    </citation>
    <scope>NUCLEOTIDE SEQUENCE [LARGE SCALE GENOMIC DNA]</scope>
    <source>
        <strain evidence="2 3">Pla22</strain>
    </source>
</reference>
<feature type="domain" description="Methyltransferase type 11" evidence="1">
    <location>
        <begin position="103"/>
        <end position="194"/>
    </location>
</feature>
<organism evidence="2 3">
    <name type="scientific">Rubripirellula amarantea</name>
    <dbReference type="NCBI Taxonomy" id="2527999"/>
    <lineage>
        <taxon>Bacteria</taxon>
        <taxon>Pseudomonadati</taxon>
        <taxon>Planctomycetota</taxon>
        <taxon>Planctomycetia</taxon>
        <taxon>Pirellulales</taxon>
        <taxon>Pirellulaceae</taxon>
        <taxon>Rubripirellula</taxon>
    </lineage>
</organism>
<dbReference type="OrthoDB" id="3206826at2"/>
<name>A0A5C5WR87_9BACT</name>
<comment type="caution">
    <text evidence="2">The sequence shown here is derived from an EMBL/GenBank/DDBJ whole genome shotgun (WGS) entry which is preliminary data.</text>
</comment>
<dbReference type="InterPro" id="IPR029063">
    <property type="entry name" value="SAM-dependent_MTases_sf"/>
</dbReference>
<dbReference type="InterPro" id="IPR013216">
    <property type="entry name" value="Methyltransf_11"/>
</dbReference>
<evidence type="ECO:0000259" key="1">
    <source>
        <dbReference type="Pfam" id="PF08241"/>
    </source>
</evidence>
<dbReference type="Pfam" id="PF08241">
    <property type="entry name" value="Methyltransf_11"/>
    <property type="match status" value="1"/>
</dbReference>
<dbReference type="GO" id="GO:0032259">
    <property type="term" value="P:methylation"/>
    <property type="evidence" value="ECO:0007669"/>
    <property type="project" value="UniProtKB-KW"/>
</dbReference>
<keyword evidence="2" id="KW-0489">Methyltransferase</keyword>